<accession>A0A6D2JVC0</accession>
<evidence type="ECO:0000313" key="1">
    <source>
        <dbReference type="EMBL" id="CAA7044896.1"/>
    </source>
</evidence>
<organism evidence="1 2">
    <name type="scientific">Microthlaspi erraticum</name>
    <dbReference type="NCBI Taxonomy" id="1685480"/>
    <lineage>
        <taxon>Eukaryota</taxon>
        <taxon>Viridiplantae</taxon>
        <taxon>Streptophyta</taxon>
        <taxon>Embryophyta</taxon>
        <taxon>Tracheophyta</taxon>
        <taxon>Spermatophyta</taxon>
        <taxon>Magnoliopsida</taxon>
        <taxon>eudicotyledons</taxon>
        <taxon>Gunneridae</taxon>
        <taxon>Pentapetalae</taxon>
        <taxon>rosids</taxon>
        <taxon>malvids</taxon>
        <taxon>Brassicales</taxon>
        <taxon>Brassicaceae</taxon>
        <taxon>Coluteocarpeae</taxon>
        <taxon>Microthlaspi</taxon>
    </lineage>
</organism>
<dbReference type="SUPFAM" id="SSF52047">
    <property type="entry name" value="RNI-like"/>
    <property type="match status" value="1"/>
</dbReference>
<dbReference type="Proteomes" id="UP000467841">
    <property type="component" value="Unassembled WGS sequence"/>
</dbReference>
<dbReference type="InterPro" id="IPR036047">
    <property type="entry name" value="F-box-like_dom_sf"/>
</dbReference>
<gene>
    <name evidence="1" type="ORF">MERR_LOCUS32131</name>
</gene>
<reference evidence="1" key="1">
    <citation type="submission" date="2020-01" db="EMBL/GenBank/DDBJ databases">
        <authorList>
            <person name="Mishra B."/>
        </authorList>
    </citation>
    <scope>NUCLEOTIDE SEQUENCE [LARGE SCALE GENOMIC DNA]</scope>
</reference>
<dbReference type="Pfam" id="PF13516">
    <property type="entry name" value="LRR_6"/>
    <property type="match status" value="1"/>
</dbReference>
<dbReference type="SMART" id="SM00367">
    <property type="entry name" value="LRR_CC"/>
    <property type="match status" value="4"/>
</dbReference>
<dbReference type="InterPro" id="IPR006553">
    <property type="entry name" value="Leu-rich_rpt_Cys-con_subtyp"/>
</dbReference>
<evidence type="ECO:0008006" key="3">
    <source>
        <dbReference type="Google" id="ProtNLM"/>
    </source>
</evidence>
<dbReference type="AlphaFoldDB" id="A0A6D2JVC0"/>
<name>A0A6D2JVC0_9BRAS</name>
<keyword evidence="2" id="KW-1185">Reference proteome</keyword>
<dbReference type="PANTHER" id="PTHR38926">
    <property type="entry name" value="F-BOX DOMAIN CONTAINING PROTEIN, EXPRESSED"/>
    <property type="match status" value="1"/>
</dbReference>
<dbReference type="OrthoDB" id="550575at2759"/>
<proteinExistence type="predicted"/>
<dbReference type="Gene3D" id="1.20.1280.50">
    <property type="match status" value="1"/>
</dbReference>
<comment type="caution">
    <text evidence="1">The sequence shown here is derived from an EMBL/GenBank/DDBJ whole genome shotgun (WGS) entry which is preliminary data.</text>
</comment>
<dbReference type="InterPro" id="IPR032675">
    <property type="entry name" value="LRR_dom_sf"/>
</dbReference>
<dbReference type="InterPro" id="IPR001611">
    <property type="entry name" value="Leu-rich_rpt"/>
</dbReference>
<sequence length="260" mass="30105">MMGLVHPNSALTWTELTRECLLDIFSRLNMEERSTGPMLVCKTWMNVCQDPSFNLVFDLDAKFLALPTSNSWLWGPQFEDNIDSLLRSVVDWSEGALTEIRVWHCTDRSISYVAERCPNLEELDISCSYEISCLCIEMVAKNCKNLEILKRNMMDPCEVERLEYTRFVPQNYLDNNPIDIYRNVDAHTIVKHMRHLNLKHLELRFSTLTDKAFDRLCKACSSLEYLDLFGCKNLTSDGVSNSTSRLKNLKKLKKPNFTAI</sequence>
<dbReference type="EMBL" id="CACVBM020001308">
    <property type="protein sequence ID" value="CAA7044896.1"/>
    <property type="molecule type" value="Genomic_DNA"/>
</dbReference>
<dbReference type="SUPFAM" id="SSF81383">
    <property type="entry name" value="F-box domain"/>
    <property type="match status" value="1"/>
</dbReference>
<evidence type="ECO:0000313" key="2">
    <source>
        <dbReference type="Proteomes" id="UP000467841"/>
    </source>
</evidence>
<protein>
    <recommendedName>
        <fullName evidence="3">F-box domain-containing protein</fullName>
    </recommendedName>
</protein>
<dbReference type="PANTHER" id="PTHR38926:SF5">
    <property type="entry name" value="F-BOX AND LEUCINE-RICH REPEAT PROTEIN 6"/>
    <property type="match status" value="1"/>
</dbReference>
<dbReference type="Gene3D" id="3.80.10.10">
    <property type="entry name" value="Ribonuclease Inhibitor"/>
    <property type="match status" value="2"/>
</dbReference>